<dbReference type="Proteomes" id="UP000218628">
    <property type="component" value="Chromosome"/>
</dbReference>
<evidence type="ECO:0000256" key="1">
    <source>
        <dbReference type="ARBA" id="ARBA00009986"/>
    </source>
</evidence>
<evidence type="ECO:0000256" key="5">
    <source>
        <dbReference type="SAM" id="MobiDB-lite"/>
    </source>
</evidence>
<dbReference type="PANTHER" id="PTHR43353">
    <property type="entry name" value="SUCCINATE-SEMIALDEHYDE DEHYDROGENASE, MITOCHONDRIAL"/>
    <property type="match status" value="1"/>
</dbReference>
<dbReference type="InterPro" id="IPR016161">
    <property type="entry name" value="Ald_DH/histidinol_DH"/>
</dbReference>
<dbReference type="FunFam" id="3.40.309.10:FF:000004">
    <property type="entry name" value="Succinate-semialdehyde dehydrogenase I"/>
    <property type="match status" value="1"/>
</dbReference>
<dbReference type="InterPro" id="IPR016162">
    <property type="entry name" value="Ald_DH_N"/>
</dbReference>
<dbReference type="CDD" id="cd07103">
    <property type="entry name" value="ALDH_F5_SSADH_GabD"/>
    <property type="match status" value="1"/>
</dbReference>
<dbReference type="InterPro" id="IPR016163">
    <property type="entry name" value="Ald_DH_C"/>
</dbReference>
<sequence>MTTSPENPAANTAPESPTSEKPAAKSAQLRGRAEPHKQSINMPQREPIDPYERPSYPFFYVPTDLLLGGSWVTGDNGSFPVHNPSCGQLLAHVADASVEQGIEALDAACDARASWAATSPRERADILNRAYTLMTQRTEVIARLMTLEMGKPLDQSHGEVAYAANYLRWYAEEAARNFGRTAVAPESGLQITTVRRPVGPCLLITPWNFPLAMAARKVAPALAAGCTAVLKPASLTPLSSLYFASLMREAGLPDGVLNVVTTSRTSEVVSALMADERLRKVSFTGSTAVGRTLLAQASQNVLRTSMELGGNAPFIVFEDADIPAAVEGAYAAKMRNMGEACTAANRFIVHEDVAEEFTRAFVERMEATVVGDGTVDGTECGPLIQPSAVESMLFMVEDALGKGALLACGGYIPELEENVPSDTGGMPKNLNKGNFVTPTVLTGVTDSMRVWREEIFGPVAPIATFGGYGEEGERTALKLANDTEYGLAAYVYTSNHPRFTRMAAGLEFGLIGYNSGVISNAAAPFGGVKQSGMGREGGPEGLEEYTELQYIGAPNPFAG</sequence>
<dbReference type="GO" id="GO:0004777">
    <property type="term" value="F:succinate-semialdehyde dehydrogenase (NAD+) activity"/>
    <property type="evidence" value="ECO:0007669"/>
    <property type="project" value="TreeGrafter"/>
</dbReference>
<dbReference type="InterPro" id="IPR015590">
    <property type="entry name" value="Aldehyde_DH_dom"/>
</dbReference>
<dbReference type="PROSITE" id="PS00687">
    <property type="entry name" value="ALDEHYDE_DEHYDR_GLU"/>
    <property type="match status" value="1"/>
</dbReference>
<reference evidence="8" key="1">
    <citation type="submission" date="2017-09" db="EMBL/GenBank/DDBJ databases">
        <title>FDA dAtabase for Regulatory Grade micrObial Sequences (FDA-ARGOS): Supporting development and validation of Infectious Disease Dx tests.</title>
        <authorList>
            <person name="Minogue T."/>
            <person name="Wolcott M."/>
            <person name="Wasieloski L."/>
            <person name="Aguilar W."/>
            <person name="Moore D."/>
            <person name="Tallon L."/>
            <person name="Sadzewicz L."/>
            <person name="Ott S."/>
            <person name="Zhao X."/>
            <person name="Nagaraj S."/>
            <person name="Vavikolanu K."/>
            <person name="Aluvathingal J."/>
            <person name="Nadendla S."/>
            <person name="Sichtig H."/>
        </authorList>
    </citation>
    <scope>NUCLEOTIDE SEQUENCE [LARGE SCALE GENOMIC DNA]</scope>
    <source>
        <strain evidence="8">FDAARGOS_369</strain>
    </source>
</reference>
<comment type="similarity">
    <text evidence="1 4">Belongs to the aldehyde dehydrogenase family.</text>
</comment>
<dbReference type="PANTHER" id="PTHR43353:SF5">
    <property type="entry name" value="SUCCINATE-SEMIALDEHYDE DEHYDROGENASE, MITOCHONDRIAL"/>
    <property type="match status" value="1"/>
</dbReference>
<dbReference type="Gene3D" id="3.40.605.10">
    <property type="entry name" value="Aldehyde Dehydrogenase, Chain A, domain 1"/>
    <property type="match status" value="1"/>
</dbReference>
<feature type="region of interest" description="Disordered" evidence="5">
    <location>
        <begin position="1"/>
        <end position="48"/>
    </location>
</feature>
<dbReference type="AlphaFoldDB" id="A0A291DFJ2"/>
<dbReference type="InterPro" id="IPR050740">
    <property type="entry name" value="Aldehyde_DH_Superfamily"/>
</dbReference>
<dbReference type="InterPro" id="IPR029510">
    <property type="entry name" value="Ald_DH_CS_GLU"/>
</dbReference>
<evidence type="ECO:0000313" key="7">
    <source>
        <dbReference type="EMBL" id="ATF63218.1"/>
    </source>
</evidence>
<evidence type="ECO:0000259" key="6">
    <source>
        <dbReference type="Pfam" id="PF00171"/>
    </source>
</evidence>
<dbReference type="FunFam" id="3.40.605.10:FF:000007">
    <property type="entry name" value="NAD/NADP-dependent betaine aldehyde dehydrogenase"/>
    <property type="match status" value="1"/>
</dbReference>
<dbReference type="EMBL" id="CP023510">
    <property type="protein sequence ID" value="ATF63218.1"/>
    <property type="molecule type" value="Genomic_DNA"/>
</dbReference>
<keyword evidence="2 4" id="KW-0560">Oxidoreductase</keyword>
<gene>
    <name evidence="7" type="ORF">CO690_05815</name>
</gene>
<evidence type="ECO:0000256" key="3">
    <source>
        <dbReference type="PROSITE-ProRule" id="PRU10007"/>
    </source>
</evidence>
<dbReference type="RefSeq" id="WP_096740907.1">
    <property type="nucleotide sequence ID" value="NZ_CP023510.1"/>
</dbReference>
<dbReference type="SUPFAM" id="SSF53720">
    <property type="entry name" value="ALDH-like"/>
    <property type="match status" value="1"/>
</dbReference>
<evidence type="ECO:0000313" key="8">
    <source>
        <dbReference type="Proteomes" id="UP000218628"/>
    </source>
</evidence>
<accession>A0A291DFJ2</accession>
<dbReference type="FunFam" id="3.40.605.10:FF:000026">
    <property type="entry name" value="Aldehyde dehydrogenase, putative"/>
    <property type="match status" value="1"/>
</dbReference>
<dbReference type="Gene3D" id="3.40.309.10">
    <property type="entry name" value="Aldehyde Dehydrogenase, Chain A, domain 2"/>
    <property type="match status" value="1"/>
</dbReference>
<dbReference type="GO" id="GO:0009450">
    <property type="term" value="P:gamma-aminobutyric acid catabolic process"/>
    <property type="evidence" value="ECO:0007669"/>
    <property type="project" value="TreeGrafter"/>
</dbReference>
<evidence type="ECO:0000256" key="4">
    <source>
        <dbReference type="RuleBase" id="RU003345"/>
    </source>
</evidence>
<proteinExistence type="inferred from homology"/>
<feature type="active site" evidence="3">
    <location>
        <position position="307"/>
    </location>
</feature>
<organism evidence="7 8">
    <name type="scientific">Rothia mucilaginosa</name>
    <dbReference type="NCBI Taxonomy" id="43675"/>
    <lineage>
        <taxon>Bacteria</taxon>
        <taxon>Bacillati</taxon>
        <taxon>Actinomycetota</taxon>
        <taxon>Actinomycetes</taxon>
        <taxon>Micrococcales</taxon>
        <taxon>Micrococcaceae</taxon>
        <taxon>Rothia</taxon>
    </lineage>
</organism>
<name>A0A291DFJ2_9MICC</name>
<feature type="domain" description="Aldehyde dehydrogenase" evidence="6">
    <location>
        <begin position="71"/>
        <end position="550"/>
    </location>
</feature>
<feature type="compositionally biased region" description="Polar residues" evidence="5">
    <location>
        <begin position="1"/>
        <end position="19"/>
    </location>
</feature>
<evidence type="ECO:0000256" key="2">
    <source>
        <dbReference type="ARBA" id="ARBA00023002"/>
    </source>
</evidence>
<protein>
    <submittedName>
        <fullName evidence="7">NAD-dependent succinate-semialdehyde dehydrogenase</fullName>
    </submittedName>
</protein>
<dbReference type="Pfam" id="PF00171">
    <property type="entry name" value="Aldedh"/>
    <property type="match status" value="1"/>
</dbReference>